<name>A0A2X1QYT6_9GAMM</name>
<evidence type="ECO:0000256" key="11">
    <source>
        <dbReference type="ARBA" id="ARBA00023268"/>
    </source>
</evidence>
<evidence type="ECO:0000259" key="16">
    <source>
        <dbReference type="PROSITE" id="PS51747"/>
    </source>
</evidence>
<feature type="binding site" evidence="14">
    <location>
        <position position="221"/>
    </location>
    <ligand>
        <name>NADP(+)</name>
        <dbReference type="ChEBI" id="CHEBI:58349"/>
    </ligand>
</feature>
<comment type="pathway">
    <text evidence="3 12">Cofactor biosynthesis; riboflavin biosynthesis; 5-amino-6-(D-ribitylamino)uracil from GTP: step 3/4.</text>
</comment>
<dbReference type="EC" id="3.5.4.26" evidence="12"/>
<dbReference type="SUPFAM" id="SSF53927">
    <property type="entry name" value="Cytidine deaminase-like"/>
    <property type="match status" value="1"/>
</dbReference>
<comment type="similarity">
    <text evidence="4 12">In the N-terminal section; belongs to the cytidine and deoxycytidylate deaminase family.</text>
</comment>
<dbReference type="RefSeq" id="WP_058444727.1">
    <property type="nucleotide sequence ID" value="NZ_CAAAHT010000030.1"/>
</dbReference>
<keyword evidence="8 12" id="KW-0862">Zinc</keyword>
<evidence type="ECO:0000256" key="6">
    <source>
        <dbReference type="ARBA" id="ARBA00022619"/>
    </source>
</evidence>
<proteinExistence type="inferred from homology"/>
<protein>
    <recommendedName>
        <fullName evidence="12">Riboflavin biosynthesis protein RibD</fullName>
    </recommendedName>
    <domain>
        <recommendedName>
            <fullName evidence="12">Diaminohydroxyphosphoribosylaminopyrimidine deaminase</fullName>
            <shortName evidence="12">DRAP deaminase</shortName>
            <ecNumber evidence="12">3.5.4.26</ecNumber>
        </recommendedName>
        <alternativeName>
            <fullName evidence="12">Riboflavin-specific deaminase</fullName>
        </alternativeName>
    </domain>
    <domain>
        <recommendedName>
            <fullName evidence="12">5-amino-6-(5-phosphoribosylamino)uracil reductase</fullName>
            <ecNumber evidence="12">1.1.1.193</ecNumber>
        </recommendedName>
        <alternativeName>
            <fullName evidence="12">HTP reductase</fullName>
        </alternativeName>
    </domain>
</protein>
<evidence type="ECO:0000256" key="2">
    <source>
        <dbReference type="ARBA" id="ARBA00004882"/>
    </source>
</evidence>
<comment type="catalytic activity">
    <reaction evidence="12">
        <text>2,5-diamino-6-hydroxy-4-(5-phosphoribosylamino)-pyrimidine + H2O + H(+) = 5-amino-6-(5-phospho-D-ribosylamino)uracil + NH4(+)</text>
        <dbReference type="Rhea" id="RHEA:21868"/>
        <dbReference type="ChEBI" id="CHEBI:15377"/>
        <dbReference type="ChEBI" id="CHEBI:15378"/>
        <dbReference type="ChEBI" id="CHEBI:28938"/>
        <dbReference type="ChEBI" id="CHEBI:58453"/>
        <dbReference type="ChEBI" id="CHEBI:58614"/>
        <dbReference type="EC" id="3.5.4.26"/>
    </reaction>
</comment>
<evidence type="ECO:0000256" key="15">
    <source>
        <dbReference type="PIRSR" id="PIRSR006769-3"/>
    </source>
</evidence>
<dbReference type="InterPro" id="IPR002125">
    <property type="entry name" value="CMP_dCMP_dom"/>
</dbReference>
<evidence type="ECO:0000256" key="12">
    <source>
        <dbReference type="PIRNR" id="PIRNR006769"/>
    </source>
</evidence>
<organism evidence="17 18">
    <name type="scientific">Legionella feeleii</name>
    <dbReference type="NCBI Taxonomy" id="453"/>
    <lineage>
        <taxon>Bacteria</taxon>
        <taxon>Pseudomonadati</taxon>
        <taxon>Pseudomonadota</taxon>
        <taxon>Gammaproteobacteria</taxon>
        <taxon>Legionellales</taxon>
        <taxon>Legionellaceae</taxon>
        <taxon>Legionella</taxon>
    </lineage>
</organism>
<keyword evidence="11" id="KW-0511">Multifunctional enzyme</keyword>
<evidence type="ECO:0000256" key="7">
    <source>
        <dbReference type="ARBA" id="ARBA00022723"/>
    </source>
</evidence>
<evidence type="ECO:0000256" key="4">
    <source>
        <dbReference type="ARBA" id="ARBA00005259"/>
    </source>
</evidence>
<dbReference type="SUPFAM" id="SSF53597">
    <property type="entry name" value="Dihydrofolate reductase-like"/>
    <property type="match status" value="1"/>
</dbReference>
<evidence type="ECO:0000256" key="5">
    <source>
        <dbReference type="ARBA" id="ARBA00007417"/>
    </source>
</evidence>
<dbReference type="CDD" id="cd01284">
    <property type="entry name" value="Riboflavin_deaminase-reductase"/>
    <property type="match status" value="1"/>
</dbReference>
<dbReference type="GO" id="GO:0009231">
    <property type="term" value="P:riboflavin biosynthetic process"/>
    <property type="evidence" value="ECO:0007669"/>
    <property type="project" value="UniProtKB-UniPathway"/>
</dbReference>
<feature type="binding site" evidence="14">
    <location>
        <position position="203"/>
    </location>
    <ligand>
        <name>substrate</name>
    </ligand>
</feature>
<evidence type="ECO:0000256" key="10">
    <source>
        <dbReference type="ARBA" id="ARBA00023002"/>
    </source>
</evidence>
<dbReference type="AlphaFoldDB" id="A0A2X1QYT6"/>
<dbReference type="PANTHER" id="PTHR38011">
    <property type="entry name" value="DIHYDROFOLATE REDUCTASE FAMILY PROTEIN (AFU_ORTHOLOGUE AFUA_8G06820)"/>
    <property type="match status" value="1"/>
</dbReference>
<dbReference type="InterPro" id="IPR024072">
    <property type="entry name" value="DHFR-like_dom_sf"/>
</dbReference>
<keyword evidence="7 12" id="KW-0479">Metal-binding</keyword>
<dbReference type="NCBIfam" id="TIGR00326">
    <property type="entry name" value="eubact_ribD"/>
    <property type="match status" value="1"/>
</dbReference>
<keyword evidence="9 12" id="KW-0521">NADP</keyword>
<reference evidence="17 18" key="1">
    <citation type="submission" date="2018-06" db="EMBL/GenBank/DDBJ databases">
        <authorList>
            <consortium name="Pathogen Informatics"/>
            <person name="Doyle S."/>
        </authorList>
    </citation>
    <scope>NUCLEOTIDE SEQUENCE [LARGE SCALE GENOMIC DNA]</scope>
    <source>
        <strain evidence="17 18">NCTC12022</strain>
    </source>
</reference>
<dbReference type="PROSITE" id="PS51747">
    <property type="entry name" value="CYT_DCMP_DEAMINASES_2"/>
    <property type="match status" value="1"/>
</dbReference>
<dbReference type="PROSITE" id="PS00903">
    <property type="entry name" value="CYT_DCMP_DEAMINASES_1"/>
    <property type="match status" value="1"/>
</dbReference>
<dbReference type="InterPro" id="IPR050765">
    <property type="entry name" value="Riboflavin_Biosynth_HTPR"/>
</dbReference>
<evidence type="ECO:0000256" key="9">
    <source>
        <dbReference type="ARBA" id="ARBA00022857"/>
    </source>
</evidence>
<feature type="binding site" evidence="14">
    <location>
        <position position="153"/>
    </location>
    <ligand>
        <name>NADP(+)</name>
        <dbReference type="ChEBI" id="CHEBI:58349"/>
    </ligand>
</feature>
<dbReference type="InterPro" id="IPR002734">
    <property type="entry name" value="RibDG_C"/>
</dbReference>
<gene>
    <name evidence="17" type="primary">ribD</name>
    <name evidence="17" type="ORF">NCTC12022_00177</name>
</gene>
<feature type="binding site" evidence="14">
    <location>
        <begin position="289"/>
        <end position="295"/>
    </location>
    <ligand>
        <name>NADP(+)</name>
        <dbReference type="ChEBI" id="CHEBI:58349"/>
    </ligand>
</feature>
<dbReference type="InterPro" id="IPR016192">
    <property type="entry name" value="APOBEC/CMP_deaminase_Zn-bd"/>
</dbReference>
<accession>A0A2X1QYT6</accession>
<feature type="binding site" evidence="14">
    <location>
        <position position="183"/>
    </location>
    <ligand>
        <name>substrate</name>
    </ligand>
</feature>
<dbReference type="UniPathway" id="UPA00275">
    <property type="reaction ID" value="UER00401"/>
</dbReference>
<evidence type="ECO:0000313" key="17">
    <source>
        <dbReference type="EMBL" id="SPX59356.1"/>
    </source>
</evidence>
<dbReference type="Proteomes" id="UP000251942">
    <property type="component" value="Unassembled WGS sequence"/>
</dbReference>
<feature type="active site" description="Proton donor" evidence="13">
    <location>
        <position position="51"/>
    </location>
</feature>
<feature type="binding site" evidence="15">
    <location>
        <position position="83"/>
    </location>
    <ligand>
        <name>Zn(2+)</name>
        <dbReference type="ChEBI" id="CHEBI:29105"/>
        <note>catalytic</note>
    </ligand>
</feature>
<dbReference type="PANTHER" id="PTHR38011:SF7">
    <property type="entry name" value="2,5-DIAMINO-6-RIBOSYLAMINO-4(3H)-PYRIMIDINONE 5'-PHOSPHATE REDUCTASE"/>
    <property type="match status" value="1"/>
</dbReference>
<feature type="binding site" evidence="15">
    <location>
        <position position="49"/>
    </location>
    <ligand>
        <name>Zn(2+)</name>
        <dbReference type="ChEBI" id="CHEBI:29105"/>
        <note>catalytic</note>
    </ligand>
</feature>
<keyword evidence="6 12" id="KW-0686">Riboflavin biosynthesis</keyword>
<evidence type="ECO:0000256" key="13">
    <source>
        <dbReference type="PIRSR" id="PIRSR006769-1"/>
    </source>
</evidence>
<evidence type="ECO:0000313" key="18">
    <source>
        <dbReference type="Proteomes" id="UP000251942"/>
    </source>
</evidence>
<comment type="catalytic activity">
    <reaction evidence="12">
        <text>5-amino-6-(5-phospho-D-ribitylamino)uracil + NADP(+) = 5-amino-6-(5-phospho-D-ribosylamino)uracil + NADPH + H(+)</text>
        <dbReference type="Rhea" id="RHEA:17845"/>
        <dbReference type="ChEBI" id="CHEBI:15378"/>
        <dbReference type="ChEBI" id="CHEBI:57783"/>
        <dbReference type="ChEBI" id="CHEBI:58349"/>
        <dbReference type="ChEBI" id="CHEBI:58421"/>
        <dbReference type="ChEBI" id="CHEBI:58453"/>
        <dbReference type="EC" id="1.1.1.193"/>
    </reaction>
</comment>
<keyword evidence="10 12" id="KW-0560">Oxidoreductase</keyword>
<feature type="binding site" evidence="14">
    <location>
        <position position="206"/>
    </location>
    <ligand>
        <name>substrate</name>
    </ligand>
</feature>
<comment type="cofactor">
    <cofactor evidence="12 15">
        <name>Zn(2+)</name>
        <dbReference type="ChEBI" id="CHEBI:29105"/>
    </cofactor>
    <text evidence="12 15">Binds 1 zinc ion.</text>
</comment>
<dbReference type="EC" id="1.1.1.193" evidence="12"/>
<dbReference type="GO" id="GO:0008835">
    <property type="term" value="F:diaminohydroxyphosphoribosylaminopyrimidine deaminase activity"/>
    <property type="evidence" value="ECO:0007669"/>
    <property type="project" value="UniProtKB-EC"/>
</dbReference>
<dbReference type="OrthoDB" id="9800865at2"/>
<feature type="binding site" evidence="14">
    <location>
        <position position="287"/>
    </location>
    <ligand>
        <name>substrate</name>
    </ligand>
</feature>
<dbReference type="InterPro" id="IPR016193">
    <property type="entry name" value="Cytidine_deaminase-like"/>
</dbReference>
<feature type="binding site" evidence="15">
    <location>
        <position position="74"/>
    </location>
    <ligand>
        <name>Zn(2+)</name>
        <dbReference type="ChEBI" id="CHEBI:29105"/>
        <note>catalytic</note>
    </ligand>
</feature>
<dbReference type="PIRSF" id="PIRSF006769">
    <property type="entry name" value="RibD"/>
    <property type="match status" value="1"/>
</dbReference>
<dbReference type="Gene3D" id="3.40.430.10">
    <property type="entry name" value="Dihydrofolate Reductase, subunit A"/>
    <property type="match status" value="1"/>
</dbReference>
<sequence length="358" mass="39865">MHKYFMLAALEQAWFGRGNCAPNPSVGAVAVHKGEIIARAWHQGAGTAHAEQLLVAKIPAGLQDVSLYVTLEPCNHWGKTPPCAMAILGHGITQVIYGFSDPNPIVRANNTPEILRKNGIEALHYPIQEIDAFYQSYNHWTKTKRPWVTAKIAQTLDGKIAGVDGQRCRLSNADCAEFTHQHRLYTDVILTTAKTIAQDDPLLNVRLKDREQGKRLAIIDSRLSLSKNARIFSSAEHCHIFHDENYAVTNPFSNCSYYGISAREGLLDLALVINQLGELGYHDVWVEAGGALFSALHREKLVQRTYLYLVPEVLGENATPAFQGEVCFTTKQAVSWQVKSDNVIACLDWQEEETCLQV</sequence>
<dbReference type="GO" id="GO:0008270">
    <property type="term" value="F:zinc ion binding"/>
    <property type="evidence" value="ECO:0007669"/>
    <property type="project" value="InterPro"/>
</dbReference>
<dbReference type="GO" id="GO:0008703">
    <property type="term" value="F:5-amino-6-(5-phosphoribosylamino)uracil reductase activity"/>
    <property type="evidence" value="ECO:0007669"/>
    <property type="project" value="UniProtKB-EC"/>
</dbReference>
<dbReference type="InterPro" id="IPR004794">
    <property type="entry name" value="Eubact_RibD"/>
</dbReference>
<dbReference type="Pfam" id="PF00383">
    <property type="entry name" value="dCMP_cyt_deam_1"/>
    <property type="match status" value="1"/>
</dbReference>
<feature type="domain" description="CMP/dCMP-type deaminase" evidence="16">
    <location>
        <begin position="1"/>
        <end position="113"/>
    </location>
</feature>
<dbReference type="Gene3D" id="3.40.140.10">
    <property type="entry name" value="Cytidine Deaminase, domain 2"/>
    <property type="match status" value="1"/>
</dbReference>
<comment type="function">
    <text evidence="1 12">Converts 2,5-diamino-6-(ribosylamino)-4(3h)-pyrimidinone 5'-phosphate into 5-amino-6-(ribosylamino)-2,4(1h,3h)-pyrimidinedione 5'-phosphate.</text>
</comment>
<evidence type="ECO:0000256" key="3">
    <source>
        <dbReference type="ARBA" id="ARBA00004910"/>
    </source>
</evidence>
<feature type="binding site" evidence="14">
    <location>
        <position position="199"/>
    </location>
    <ligand>
        <name>NADP(+)</name>
        <dbReference type="ChEBI" id="CHEBI:58349"/>
    </ligand>
</feature>
<comment type="similarity">
    <text evidence="5 12">In the C-terminal section; belongs to the HTP reductase family.</text>
</comment>
<comment type="pathway">
    <text evidence="2 12">Cofactor biosynthesis; riboflavin biosynthesis; 5-amino-6-(D-ribitylamino)uracil from GTP: step 2/4.</text>
</comment>
<feature type="binding site" evidence="14">
    <location>
        <position position="195"/>
    </location>
    <ligand>
        <name>NADP(+)</name>
        <dbReference type="ChEBI" id="CHEBI:58349"/>
    </ligand>
</feature>
<dbReference type="Pfam" id="PF01872">
    <property type="entry name" value="RibD_C"/>
    <property type="match status" value="1"/>
</dbReference>
<dbReference type="EMBL" id="UASS01000001">
    <property type="protein sequence ID" value="SPX59356.1"/>
    <property type="molecule type" value="Genomic_DNA"/>
</dbReference>
<evidence type="ECO:0000256" key="8">
    <source>
        <dbReference type="ARBA" id="ARBA00022833"/>
    </source>
</evidence>
<evidence type="ECO:0000256" key="14">
    <source>
        <dbReference type="PIRSR" id="PIRSR006769-2"/>
    </source>
</evidence>
<keyword evidence="12 17" id="KW-0378">Hydrolase</keyword>
<evidence type="ECO:0000256" key="1">
    <source>
        <dbReference type="ARBA" id="ARBA00002151"/>
    </source>
</evidence>